<dbReference type="EMBL" id="CAEZWK010000020">
    <property type="protein sequence ID" value="CAB4654765.1"/>
    <property type="molecule type" value="Genomic_DNA"/>
</dbReference>
<protein>
    <submittedName>
        <fullName evidence="3">Unannotated protein</fullName>
    </submittedName>
</protein>
<dbReference type="EMBL" id="CAEZVP010000005">
    <property type="protein sequence ID" value="CAB4625814.1"/>
    <property type="molecule type" value="Genomic_DNA"/>
</dbReference>
<name>A0A6J6KZR1_9ZZZZ</name>
<evidence type="ECO:0000313" key="1">
    <source>
        <dbReference type="EMBL" id="CAB4625814.1"/>
    </source>
</evidence>
<dbReference type="AlphaFoldDB" id="A0A6J6KZR1"/>
<proteinExistence type="predicted"/>
<sequence length="71" mass="7576">MAEYPAFSTILIKSVACISAGAKICAVSVAKFTVARTPFTELSAFSTVFTHDEHVIPSIERVVGSRGVLMD</sequence>
<gene>
    <name evidence="1" type="ORF">UFOPK2046_00076</name>
    <name evidence="3" type="ORF">UFOPK2228_00834</name>
    <name evidence="2" type="ORF">UFOPK2245_00816</name>
</gene>
<dbReference type="EMBL" id="CAEZWF010000023">
    <property type="protein sequence ID" value="CAB4655081.1"/>
    <property type="molecule type" value="Genomic_DNA"/>
</dbReference>
<accession>A0A6J6KZR1</accession>
<evidence type="ECO:0000313" key="2">
    <source>
        <dbReference type="EMBL" id="CAB4654765.1"/>
    </source>
</evidence>
<reference evidence="3" key="1">
    <citation type="submission" date="2020-05" db="EMBL/GenBank/DDBJ databases">
        <authorList>
            <person name="Chiriac C."/>
            <person name="Salcher M."/>
            <person name="Ghai R."/>
            <person name="Kavagutti S V."/>
        </authorList>
    </citation>
    <scope>NUCLEOTIDE SEQUENCE</scope>
</reference>
<organism evidence="3">
    <name type="scientific">freshwater metagenome</name>
    <dbReference type="NCBI Taxonomy" id="449393"/>
    <lineage>
        <taxon>unclassified sequences</taxon>
        <taxon>metagenomes</taxon>
        <taxon>ecological metagenomes</taxon>
    </lineage>
</organism>
<evidence type="ECO:0000313" key="3">
    <source>
        <dbReference type="EMBL" id="CAB4655081.1"/>
    </source>
</evidence>